<feature type="region of interest" description="Disordered" evidence="1">
    <location>
        <begin position="1"/>
        <end position="24"/>
    </location>
</feature>
<dbReference type="EMBL" id="FXZA01000004">
    <property type="protein sequence ID" value="SMX75726.1"/>
    <property type="molecule type" value="Genomic_DNA"/>
</dbReference>
<gene>
    <name evidence="2" type="ORF">BLIN101_01299</name>
</gene>
<dbReference type="AlphaFoldDB" id="A0A2H1IKQ7"/>
<sequence length="296" mass="32047">MTARLRAIARPPVPSIHAQSSRPRNAAYAVDRLTLTSSAALVTDIPPSTSCLRSRNRSASSTRGRPPVRPRRRAASRPAIVLSLANSRSSSATAPRTLSTIRPLAVFVSAAMSRIRSATSSAANSSTTVKTFRSDRPRRSSLVTTRMSPARSISRHLSHSGREASAPLTPWSAYTFSHPAARSASCWASRSCPDVLTRAYPMIANSVSRPSNPRSWGELFGRLSGRLTSCTYRCGVQKCTPSGKRSLSVVFESDASRLLNKLWDRGFSRLTVYAPSARLSVGSVFVEMSDCQFGLT</sequence>
<feature type="compositionally biased region" description="Basic residues" evidence="1">
    <location>
        <begin position="66"/>
        <end position="75"/>
    </location>
</feature>
<feature type="region of interest" description="Disordered" evidence="1">
    <location>
        <begin position="45"/>
        <end position="78"/>
    </location>
</feature>
<feature type="region of interest" description="Disordered" evidence="1">
    <location>
        <begin position="118"/>
        <end position="165"/>
    </location>
</feature>
<evidence type="ECO:0000313" key="3">
    <source>
        <dbReference type="Proteomes" id="UP000234498"/>
    </source>
</evidence>
<dbReference type="Proteomes" id="UP000234498">
    <property type="component" value="Unassembled WGS sequence"/>
</dbReference>
<organism evidence="2 3">
    <name type="scientific">Brevibacterium linens</name>
    <dbReference type="NCBI Taxonomy" id="1703"/>
    <lineage>
        <taxon>Bacteria</taxon>
        <taxon>Bacillati</taxon>
        <taxon>Actinomycetota</taxon>
        <taxon>Actinomycetes</taxon>
        <taxon>Micrococcales</taxon>
        <taxon>Brevibacteriaceae</taxon>
        <taxon>Brevibacterium</taxon>
    </lineage>
</organism>
<feature type="compositionally biased region" description="Polar residues" evidence="1">
    <location>
        <begin position="45"/>
        <end position="59"/>
    </location>
</feature>
<proteinExistence type="predicted"/>
<name>A0A2H1IKQ7_BRELN</name>
<evidence type="ECO:0000313" key="2">
    <source>
        <dbReference type="EMBL" id="SMX75726.1"/>
    </source>
</evidence>
<feature type="compositionally biased region" description="Low complexity" evidence="1">
    <location>
        <begin position="118"/>
        <end position="128"/>
    </location>
</feature>
<protein>
    <submittedName>
        <fullName evidence="2">Uncharacterized protein</fullName>
    </submittedName>
</protein>
<reference evidence="2 3" key="1">
    <citation type="submission" date="2017-03" db="EMBL/GenBank/DDBJ databases">
        <authorList>
            <person name="Afonso C.L."/>
            <person name="Miller P.J."/>
            <person name="Scott M.A."/>
            <person name="Spackman E."/>
            <person name="Goraichik I."/>
            <person name="Dimitrov K.M."/>
            <person name="Suarez D.L."/>
            <person name="Swayne D.E."/>
        </authorList>
    </citation>
    <scope>NUCLEOTIDE SEQUENCE [LARGE SCALE GENOMIC DNA]</scope>
    <source>
        <strain evidence="2 3">Mu101</strain>
    </source>
</reference>
<evidence type="ECO:0000256" key="1">
    <source>
        <dbReference type="SAM" id="MobiDB-lite"/>
    </source>
</evidence>
<accession>A0A2H1IKQ7</accession>